<sequence>MVSMKLSEAEIMDWKKFHVALHNFISNPQKKSNLQNFCRLWDQFPQKKHLPHQGAMYSRICMMKVITVVLNLIFANSQEVKNVEDIQKHLQMLMERLGTLWGTLHQVGFRLNIYSNKGSAKYSELEHRLLMSENVALKFSNMQKMVFMSRLHFANQGHSIHHIVQSFSEHVDAHTYQEISSCSTLLGGLLDPHFIFTTIMSTVQQLEKSLLLSPLEESHPLVALA</sequence>
<dbReference type="Proteomes" id="UP001054902">
    <property type="component" value="Unassembled WGS sequence"/>
</dbReference>
<dbReference type="EMBL" id="BLLK01000057">
    <property type="protein sequence ID" value="GFH57172.1"/>
    <property type="molecule type" value="Genomic_DNA"/>
</dbReference>
<keyword evidence="2" id="KW-1185">Reference proteome</keyword>
<evidence type="ECO:0000313" key="1">
    <source>
        <dbReference type="EMBL" id="GFH57172.1"/>
    </source>
</evidence>
<accession>A0AAD3D447</accession>
<protein>
    <submittedName>
        <fullName evidence="1">Uncharacterized protein</fullName>
    </submittedName>
</protein>
<reference evidence="1 2" key="1">
    <citation type="journal article" date="2021" name="Sci. Rep.">
        <title>The genome of the diatom Chaetoceros tenuissimus carries an ancient integrated fragment of an extant virus.</title>
        <authorList>
            <person name="Hongo Y."/>
            <person name="Kimura K."/>
            <person name="Takaki Y."/>
            <person name="Yoshida Y."/>
            <person name="Baba S."/>
            <person name="Kobayashi G."/>
            <person name="Nagasaki K."/>
            <person name="Hano T."/>
            <person name="Tomaru Y."/>
        </authorList>
    </citation>
    <scope>NUCLEOTIDE SEQUENCE [LARGE SCALE GENOMIC DNA]</scope>
    <source>
        <strain evidence="1 2">NIES-3715</strain>
    </source>
</reference>
<gene>
    <name evidence="1" type="ORF">CTEN210_13648</name>
</gene>
<dbReference type="AlphaFoldDB" id="A0AAD3D447"/>
<comment type="caution">
    <text evidence="1">The sequence shown here is derived from an EMBL/GenBank/DDBJ whole genome shotgun (WGS) entry which is preliminary data.</text>
</comment>
<organism evidence="1 2">
    <name type="scientific">Chaetoceros tenuissimus</name>
    <dbReference type="NCBI Taxonomy" id="426638"/>
    <lineage>
        <taxon>Eukaryota</taxon>
        <taxon>Sar</taxon>
        <taxon>Stramenopiles</taxon>
        <taxon>Ochrophyta</taxon>
        <taxon>Bacillariophyta</taxon>
        <taxon>Coscinodiscophyceae</taxon>
        <taxon>Chaetocerotophycidae</taxon>
        <taxon>Chaetocerotales</taxon>
        <taxon>Chaetocerotaceae</taxon>
        <taxon>Chaetoceros</taxon>
    </lineage>
</organism>
<evidence type="ECO:0000313" key="2">
    <source>
        <dbReference type="Proteomes" id="UP001054902"/>
    </source>
</evidence>
<proteinExistence type="predicted"/>
<name>A0AAD3D447_9STRA</name>